<dbReference type="HOGENOM" id="CLU_046680_0_0_9"/>
<name>G4D4T0_9FIRM</name>
<protein>
    <submittedName>
        <fullName evidence="1">DNA mismatch repair protein MutL</fullName>
        <ecNumber evidence="1">5.4.99.1</ecNumber>
    </submittedName>
</protein>
<dbReference type="NCBIfam" id="TIGR01319">
    <property type="entry name" value="glmL_fam"/>
    <property type="match status" value="1"/>
</dbReference>
<accession>G4D4T0</accession>
<dbReference type="PIRSF" id="PIRSF004729">
    <property type="entry name" value="MutL"/>
    <property type="match status" value="1"/>
</dbReference>
<dbReference type="Proteomes" id="UP000003422">
    <property type="component" value="Unassembled WGS sequence"/>
</dbReference>
<keyword evidence="2" id="KW-1185">Reference proteome</keyword>
<dbReference type="Pfam" id="PF13941">
    <property type="entry name" value="MutL"/>
    <property type="match status" value="1"/>
</dbReference>
<gene>
    <name evidence="1" type="primary">mutL</name>
    <name evidence="1" type="ORF">HMPREF9129_1410</name>
</gene>
<dbReference type="GO" id="GO:0050097">
    <property type="term" value="F:methylaspartate mutase activity"/>
    <property type="evidence" value="ECO:0007669"/>
    <property type="project" value="UniProtKB-EC"/>
</dbReference>
<sequence length="457" mass="50636">MNEEKKMDCYLLVDFGSTFTKLTLVSKDRQDIIAKSKSYTTVETSVIEGYEKAKSEMLKYLKCKEDINIIKTLCCSSAGGGLKIVTIGITPSYTVEATKRVVMGAGGRIVASFSYYITDEDLEIIKKTDYDIILLSGGTEGGNKSYILANAKKLAEHMVEKPIVVAGNSNARNEIKKIFKNYGIKAFYTENIMPDTDKINPYAAKEVIREIFMNLITKANGMNEVAKHVGEILMPTPTAVLNAAVLLSKGTEKTKGLGELIIVDVGGATTDVHSISNPVIDISYKQEGLEEMVEKRTVEGDLGMRYSSIGVYQSGSKILKEKVNAKEKCIKRFKQTSFIPEDKEEREFDELLASECVEIAVKRHAGTIRQGYLNGQNVYIQNGKDLRNIKYIVGTGGAIINSANYRKIISSCIKNESKRLIPKNSEILLDREYILSAMGLLSTEDSELALNIMIKKN</sequence>
<keyword evidence="1" id="KW-0413">Isomerase</keyword>
<dbReference type="AlphaFoldDB" id="G4D4T0"/>
<dbReference type="EMBL" id="AGBB01000135">
    <property type="protein sequence ID" value="EGY79469.1"/>
    <property type="molecule type" value="Genomic_DNA"/>
</dbReference>
<dbReference type="PATRIC" id="fig|997350.3.peg.1353"/>
<evidence type="ECO:0000313" key="1">
    <source>
        <dbReference type="EMBL" id="EGY79469.1"/>
    </source>
</evidence>
<organism evidence="1 2">
    <name type="scientific">Peptoniphilus indolicus ATCC 29427</name>
    <dbReference type="NCBI Taxonomy" id="997350"/>
    <lineage>
        <taxon>Bacteria</taxon>
        <taxon>Bacillati</taxon>
        <taxon>Bacillota</taxon>
        <taxon>Tissierellia</taxon>
        <taxon>Tissierellales</taxon>
        <taxon>Peptoniphilaceae</taxon>
        <taxon>Peptoniphilus</taxon>
    </lineage>
</organism>
<dbReference type="SUPFAM" id="SSF53067">
    <property type="entry name" value="Actin-like ATPase domain"/>
    <property type="match status" value="1"/>
</dbReference>
<dbReference type="eggNOG" id="COG0849">
    <property type="taxonomic scope" value="Bacteria"/>
</dbReference>
<proteinExistence type="predicted"/>
<dbReference type="InterPro" id="IPR043129">
    <property type="entry name" value="ATPase_NBD"/>
</dbReference>
<comment type="caution">
    <text evidence="1">The sequence shown here is derived from an EMBL/GenBank/DDBJ whole genome shotgun (WGS) entry which is preliminary data.</text>
</comment>
<dbReference type="InterPro" id="IPR006230">
    <property type="entry name" value="MutL"/>
</dbReference>
<evidence type="ECO:0000313" key="2">
    <source>
        <dbReference type="Proteomes" id="UP000003422"/>
    </source>
</evidence>
<reference evidence="1 2" key="1">
    <citation type="submission" date="2011-06" db="EMBL/GenBank/DDBJ databases">
        <authorList>
            <person name="Muzny D."/>
            <person name="Qin X."/>
            <person name="Deng J."/>
            <person name="Jiang H."/>
            <person name="Liu Y."/>
            <person name="Qu J."/>
            <person name="Song X.-Z."/>
            <person name="Zhang L."/>
            <person name="Thornton R."/>
            <person name="Coyle M."/>
            <person name="Francisco L."/>
            <person name="Jackson L."/>
            <person name="Javaid M."/>
            <person name="Korchina V."/>
            <person name="Kovar C."/>
            <person name="Mata R."/>
            <person name="Mathew T."/>
            <person name="Ngo R."/>
            <person name="Nguyen L."/>
            <person name="Nguyen N."/>
            <person name="Okwuonu G."/>
            <person name="Ongeri F."/>
            <person name="Pham C."/>
            <person name="Simmons D."/>
            <person name="Wilczek-Boney K."/>
            <person name="Hale W."/>
            <person name="Jakkamsetti A."/>
            <person name="Pham P."/>
            <person name="Ruth R."/>
            <person name="San Lucas F."/>
            <person name="Warren J."/>
            <person name="Zhang J."/>
            <person name="Zhao Z."/>
            <person name="Zhou C."/>
            <person name="Zhu D."/>
            <person name="Lee S."/>
            <person name="Bess C."/>
            <person name="Blankenburg K."/>
            <person name="Forbes L."/>
            <person name="Fu Q."/>
            <person name="Gubbala S."/>
            <person name="Hirani K."/>
            <person name="Jayaseelan J.C."/>
            <person name="Lara F."/>
            <person name="Munidasa M."/>
            <person name="Palculict T."/>
            <person name="Patil S."/>
            <person name="Pu L.-L."/>
            <person name="Saada N."/>
            <person name="Tang L."/>
            <person name="Weissenberger G."/>
            <person name="Zhu Y."/>
            <person name="Hemphill L."/>
            <person name="Shang Y."/>
            <person name="Youmans B."/>
            <person name="Ayvaz T."/>
            <person name="Ross M."/>
            <person name="Santibanez J."/>
            <person name="Aqrawi P."/>
            <person name="Gross S."/>
            <person name="Joshi V."/>
            <person name="Fowler G."/>
            <person name="Nazareth L."/>
            <person name="Reid J."/>
            <person name="Worley K."/>
            <person name="Petrosino J."/>
            <person name="Highlander S."/>
            <person name="Gibbs R."/>
        </authorList>
    </citation>
    <scope>NUCLEOTIDE SEQUENCE [LARGE SCALE GENOMIC DNA]</scope>
    <source>
        <strain evidence="1 2">ATCC 29427</strain>
    </source>
</reference>
<dbReference type="EC" id="5.4.99.1" evidence="1"/>
<dbReference type="NCBIfam" id="NF040745">
    <property type="entry name" value="accessory_GlmL"/>
    <property type="match status" value="1"/>
</dbReference>
<dbReference type="STRING" id="997350.HMPREF9129_1410"/>